<feature type="compositionally biased region" description="Basic and acidic residues" evidence="1">
    <location>
        <begin position="273"/>
        <end position="310"/>
    </location>
</feature>
<dbReference type="InterPro" id="IPR036887">
    <property type="entry name" value="HTH_APSES_sf"/>
</dbReference>
<dbReference type="GO" id="GO:0003677">
    <property type="term" value="F:DNA binding"/>
    <property type="evidence" value="ECO:0007669"/>
    <property type="project" value="InterPro"/>
</dbReference>
<dbReference type="InterPro" id="IPR003163">
    <property type="entry name" value="Tscrpt_reg_HTH_APSES-type"/>
</dbReference>
<feature type="compositionally biased region" description="Basic and acidic residues" evidence="1">
    <location>
        <begin position="396"/>
        <end position="410"/>
    </location>
</feature>
<feature type="region of interest" description="Disordered" evidence="1">
    <location>
        <begin position="853"/>
        <end position="902"/>
    </location>
</feature>
<evidence type="ECO:0000313" key="3">
    <source>
        <dbReference type="EMBL" id="ORX35327.1"/>
    </source>
</evidence>
<sequence length="1528" mass="161878">MARSPRTLQHASSSSTTPVASSSTPRQSTIIPPPFSQPGSSNTQTPVTRTRSRRSSVATASSSRTPNAVASSSSTAPSTPPLLTPTTELPPKLGRQAIESKPHALRSVLGEKERSPCPFPTQYGGRDKCAVVEDDERDEVLMAVCGACAIMDNRALSADEIASIAIDQAWLRPPSAAVGPPTIVNNAIRAHYKRCTSSDPPRQPLLKKHQLAGSLNESCLESALHPEAFSGGLRPKGTVWYLAPSGKAKWKNPFDGLEVPTPPPRKPVAPKKAKADLPRKIKPAKEIKVEKTKRSGAEEKNVGKVKEKMTAGKTPPVKLRLFLNGSNAVEDDTASDAGSSSQSASKNPSRRPSLVGGVRPIPAKIGSTGKCAIPTPIRIDDSSDEYDSSDSEVMEIDSRPSPRAFAERVSKLSKPRKERPSPLMLLPHAPSPANAWAKTLSSMIEMTPPTMTTPTFAYAPFPPQPVSSPFPTHSLDNTTWTVRRDPDHFAALETSSSSSDDEMREPGEWGLSSSILIQSTSANAEDENTSKPAWTAEDEEANVKEATDALRVLFPMSTPDDREDVRPVVRYNQLDNRPAPSDTSSLAESTSTATATARGPLKSADLAASIALVSWNPTASPALSPNFRSLHLPTNGDSSPSQHLSRLHNSFEPADMDIDEEPWLDECGGLPVKAEDSLSDIEIGSVIGDTPTPEHDRQLNTAAWARDTAASASSYRVKEEPVDDYPSPVTTAETEADDGSATYRTSRASSSDSHTPSSRSSELPHFEYSDQLRYSNMEEVLMGPESISLEELDGWIAPGMGSRVDKTPQKAGRHGKSRHYKKTEGRCSGDWGSIGVGMASSLLALQAARPIPLHRSRSTKSNSRRRQASPPSTTLHAPPRNGAESLPTPPEEEPETGGNNDAIEMDLEDADIYGIGQEELDAARAEAEAKEEEHRKAVRARNEQHKALLEAYRLRVKEEQTSRSGAISPENEGPMTPWTDLNVAWGSSSTESLNLTTPTPSAVPPSFLHSLLPTSPVILGSSAPAAMDPRDLVSPPLVASMPMLDEALPHVEIDTAKTDKKPAKVAAPAPMSDGDSKMSIVELPSTLPADIIPPSGQTLSSTPAKIAAAPVFAPTAASSSSTATLPPPPPPPAKKTPKAKAEPKEPKEAKEVKAKDVKPVPIKAAPITASPTPAPPTGPSTEVTKPAVAPRPASSQPRSITKPLCAGVDACVVDNIPVYSHSYVNKKTGKSFVLLRRLDTDFVNASGLLLAVGVPLNKHSEYLSGPSPWQHAHHLVPPQANGSVYSPGVAGVWIPYSEAKFLAKKLKLDASSSLANILRDDLFALFAKLAALNQEHSPAEAFGLPFGAPIRTQSKASLSANPNSSKSTPNLSTLSSSAPAPSHLRNSGLTASTPLQTPKGSLVRTAPATPPDGCPHPKRRRATIVGEASPMAKGPIAPPLNASTPATTPAPVSRPLPVPQAECSPVAAVIASPTKMDIDPPRIMTASTKPSVPSPIPTPMRKPPPRAARPSTGPTAPVEGKTATAGGK</sequence>
<feature type="region of interest" description="Disordered" evidence="1">
    <location>
        <begin position="800"/>
        <end position="825"/>
    </location>
</feature>
<protein>
    <recommendedName>
        <fullName evidence="2">HTH APSES-type domain-containing protein</fullName>
    </recommendedName>
</protein>
<feature type="compositionally biased region" description="Basic and acidic residues" evidence="1">
    <location>
        <begin position="1139"/>
        <end position="1158"/>
    </location>
</feature>
<dbReference type="InParanoid" id="A0A1Y1UCQ9"/>
<feature type="compositionally biased region" description="Basic residues" evidence="1">
    <location>
        <begin position="853"/>
        <end position="867"/>
    </location>
</feature>
<feature type="region of interest" description="Disordered" evidence="1">
    <location>
        <begin position="1355"/>
        <end position="1458"/>
    </location>
</feature>
<dbReference type="Proteomes" id="UP000193218">
    <property type="component" value="Unassembled WGS sequence"/>
</dbReference>
<dbReference type="SUPFAM" id="SSF54616">
    <property type="entry name" value="DNA-binding domain of Mlu1-box binding protein MBP1"/>
    <property type="match status" value="1"/>
</dbReference>
<feature type="region of interest" description="Disordered" evidence="1">
    <location>
        <begin position="921"/>
        <end position="941"/>
    </location>
</feature>
<feature type="compositionally biased region" description="Basic residues" evidence="1">
    <location>
        <begin position="811"/>
        <end position="821"/>
    </location>
</feature>
<dbReference type="Gene3D" id="3.10.260.10">
    <property type="entry name" value="Transcription regulator HTH, APSES-type DNA-binding domain"/>
    <property type="match status" value="1"/>
</dbReference>
<feature type="compositionally biased region" description="Low complexity" evidence="1">
    <location>
        <begin position="1362"/>
        <end position="1382"/>
    </location>
</feature>
<feature type="compositionally biased region" description="Pro residues" evidence="1">
    <location>
        <begin position="1492"/>
        <end position="1507"/>
    </location>
</feature>
<dbReference type="RefSeq" id="XP_021869517.1">
    <property type="nucleotide sequence ID" value="XM_022018497.1"/>
</dbReference>
<feature type="region of interest" description="Disordered" evidence="1">
    <location>
        <begin position="259"/>
        <end position="431"/>
    </location>
</feature>
<feature type="compositionally biased region" description="Low complexity" evidence="1">
    <location>
        <begin position="11"/>
        <end position="25"/>
    </location>
</feature>
<keyword evidence="4" id="KW-1185">Reference proteome</keyword>
<feature type="compositionally biased region" description="Low complexity" evidence="1">
    <location>
        <begin position="581"/>
        <end position="597"/>
    </location>
</feature>
<feature type="compositionally biased region" description="Polar residues" evidence="1">
    <location>
        <begin position="1"/>
        <end position="10"/>
    </location>
</feature>
<feature type="region of interest" description="Disordered" evidence="1">
    <location>
        <begin position="711"/>
        <end position="764"/>
    </location>
</feature>
<feature type="region of interest" description="Disordered" evidence="1">
    <location>
        <begin position="1"/>
        <end position="92"/>
    </location>
</feature>
<feature type="region of interest" description="Disordered" evidence="1">
    <location>
        <begin position="557"/>
        <end position="597"/>
    </location>
</feature>
<dbReference type="GeneID" id="33560306"/>
<proteinExistence type="predicted"/>
<evidence type="ECO:0000313" key="4">
    <source>
        <dbReference type="Proteomes" id="UP000193218"/>
    </source>
</evidence>
<feature type="region of interest" description="Disordered" evidence="1">
    <location>
        <begin position="521"/>
        <end position="542"/>
    </location>
</feature>
<dbReference type="PROSITE" id="PS51299">
    <property type="entry name" value="HTH_APSES"/>
    <property type="match status" value="1"/>
</dbReference>
<dbReference type="EMBL" id="NBSH01000011">
    <property type="protein sequence ID" value="ORX35327.1"/>
    <property type="molecule type" value="Genomic_DNA"/>
</dbReference>
<name>A0A1Y1UCQ9_9TREE</name>
<feature type="compositionally biased region" description="Acidic residues" evidence="1">
    <location>
        <begin position="382"/>
        <end position="395"/>
    </location>
</feature>
<dbReference type="OrthoDB" id="5597783at2759"/>
<dbReference type="STRING" id="4999.A0A1Y1UCQ9"/>
<feature type="compositionally biased region" description="Low complexity" evidence="1">
    <location>
        <begin position="45"/>
        <end position="77"/>
    </location>
</feature>
<feature type="domain" description="HTH APSES-type" evidence="2">
    <location>
        <begin position="1211"/>
        <end position="1330"/>
    </location>
</feature>
<feature type="region of interest" description="Disordered" evidence="1">
    <location>
        <begin position="1055"/>
        <end position="1078"/>
    </location>
</feature>
<evidence type="ECO:0000256" key="1">
    <source>
        <dbReference type="SAM" id="MobiDB-lite"/>
    </source>
</evidence>
<feature type="compositionally biased region" description="Low complexity" evidence="1">
    <location>
        <begin position="740"/>
        <end position="761"/>
    </location>
</feature>
<reference evidence="3 4" key="1">
    <citation type="submission" date="2017-03" db="EMBL/GenBank/DDBJ databases">
        <title>Widespread Adenine N6-methylation of Active Genes in Fungi.</title>
        <authorList>
            <consortium name="DOE Joint Genome Institute"/>
            <person name="Mondo S.J."/>
            <person name="Dannebaum R.O."/>
            <person name="Kuo R.C."/>
            <person name="Louie K.B."/>
            <person name="Bewick A.J."/>
            <person name="Labutti K."/>
            <person name="Haridas S."/>
            <person name="Kuo A."/>
            <person name="Salamov A."/>
            <person name="Ahrendt S.R."/>
            <person name="Lau R."/>
            <person name="Bowen B.P."/>
            <person name="Lipzen A."/>
            <person name="Sullivan W."/>
            <person name="Andreopoulos W.B."/>
            <person name="Clum A."/>
            <person name="Lindquist E."/>
            <person name="Daum C."/>
            <person name="Northen T.R."/>
            <person name="Ramamoorthy G."/>
            <person name="Schmitz R.J."/>
            <person name="Gryganskyi A."/>
            <person name="Culley D."/>
            <person name="Magnuson J."/>
            <person name="James T.Y."/>
            <person name="O'Malley M.A."/>
            <person name="Stajich J.E."/>
            <person name="Spatafora J.W."/>
            <person name="Visel A."/>
            <person name="Grigoriev I.V."/>
        </authorList>
    </citation>
    <scope>NUCLEOTIDE SEQUENCE [LARGE SCALE GENOMIC DNA]</scope>
    <source>
        <strain evidence="3 4">NRRL Y-17943</strain>
    </source>
</reference>
<feature type="region of interest" description="Disordered" evidence="1">
    <location>
        <begin position="1477"/>
        <end position="1528"/>
    </location>
</feature>
<organism evidence="3 4">
    <name type="scientific">Kockovaella imperatae</name>
    <dbReference type="NCBI Taxonomy" id="4999"/>
    <lineage>
        <taxon>Eukaryota</taxon>
        <taxon>Fungi</taxon>
        <taxon>Dikarya</taxon>
        <taxon>Basidiomycota</taxon>
        <taxon>Agaricomycotina</taxon>
        <taxon>Tremellomycetes</taxon>
        <taxon>Tremellales</taxon>
        <taxon>Cuniculitremaceae</taxon>
        <taxon>Kockovaella</taxon>
    </lineage>
</organism>
<feature type="compositionally biased region" description="Low complexity" evidence="1">
    <location>
        <begin position="1159"/>
        <end position="1171"/>
    </location>
</feature>
<comment type="caution">
    <text evidence="3">The sequence shown here is derived from an EMBL/GenBank/DDBJ whole genome shotgun (WGS) entry which is preliminary data.</text>
</comment>
<feature type="compositionally biased region" description="Low complexity" evidence="1">
    <location>
        <begin position="335"/>
        <end position="345"/>
    </location>
</feature>
<accession>A0A1Y1UCQ9</accession>
<feature type="compositionally biased region" description="Polar residues" evidence="1">
    <location>
        <begin position="1384"/>
        <end position="1399"/>
    </location>
</feature>
<feature type="region of interest" description="Disordered" evidence="1">
    <location>
        <begin position="1117"/>
        <end position="1200"/>
    </location>
</feature>
<evidence type="ECO:0000259" key="2">
    <source>
        <dbReference type="PROSITE" id="PS51299"/>
    </source>
</evidence>
<gene>
    <name evidence="3" type="ORF">BD324DRAFT_652461</name>
</gene>
<feature type="compositionally biased region" description="Pro residues" evidence="1">
    <location>
        <begin position="1125"/>
        <end position="1134"/>
    </location>
</feature>